<dbReference type="AlphaFoldDB" id="I4VMY0"/>
<dbReference type="PATRIC" id="fig|1163408.3.peg.2552"/>
<reference evidence="1 2" key="1">
    <citation type="journal article" date="2012" name="J. Bacteriol.">
        <title>Genome sequences for six rhodanobacter strains, isolated from soils and the terrestrial subsurface, with variable denitrification capabilities.</title>
        <authorList>
            <person name="Kostka J.E."/>
            <person name="Green S.J."/>
            <person name="Rishishwar L."/>
            <person name="Prakash O."/>
            <person name="Katz L.S."/>
            <person name="Marino-Ramirez L."/>
            <person name="Jordan I.K."/>
            <person name="Munk C."/>
            <person name="Ivanova N."/>
            <person name="Mikhailova N."/>
            <person name="Watson D.B."/>
            <person name="Brown S.D."/>
            <person name="Palumbo A.V."/>
            <person name="Brooks S.C."/>
        </authorList>
    </citation>
    <scope>NUCLEOTIDE SEQUENCE [LARGE SCALE GENOMIC DNA]</scope>
    <source>
        <strain evidence="2">Jip2T</strain>
    </source>
</reference>
<organism evidence="1 2">
    <name type="scientific">Rhodanobacter fulvus Jip2</name>
    <dbReference type="NCBI Taxonomy" id="1163408"/>
    <lineage>
        <taxon>Bacteria</taxon>
        <taxon>Pseudomonadati</taxon>
        <taxon>Pseudomonadota</taxon>
        <taxon>Gammaproteobacteria</taxon>
        <taxon>Lysobacterales</taxon>
        <taxon>Rhodanobacteraceae</taxon>
        <taxon>Rhodanobacter</taxon>
    </lineage>
</organism>
<accession>I4VMY0</accession>
<sequence>MIRSEYLTQRHLARVARRSLALLPPPPCSTWQDKDRAQEWVRVCVGRLPERQYSKPFNPIDAQTRLSLYRQFPQWGVRRVQLRERRRAAAVRERITAIVSHLGPSIVAQNIAAQEARRVAGAHA</sequence>
<dbReference type="EMBL" id="AJXU01000051">
    <property type="protein sequence ID" value="EIL88571.1"/>
    <property type="molecule type" value="Genomic_DNA"/>
</dbReference>
<dbReference type="RefSeq" id="WP_007082131.1">
    <property type="nucleotide sequence ID" value="NZ_AJXU01000051.1"/>
</dbReference>
<dbReference type="Proteomes" id="UP000004210">
    <property type="component" value="Unassembled WGS sequence"/>
</dbReference>
<comment type="caution">
    <text evidence="1">The sequence shown here is derived from an EMBL/GenBank/DDBJ whole genome shotgun (WGS) entry which is preliminary data.</text>
</comment>
<proteinExistence type="predicted"/>
<protein>
    <submittedName>
        <fullName evidence="1">Uncharacterized protein</fullName>
    </submittedName>
</protein>
<name>I4VMY0_9GAMM</name>
<gene>
    <name evidence="1" type="ORF">UU9_12508</name>
</gene>
<dbReference type="STRING" id="1163408.UU9_12508"/>
<evidence type="ECO:0000313" key="2">
    <source>
        <dbReference type="Proteomes" id="UP000004210"/>
    </source>
</evidence>
<evidence type="ECO:0000313" key="1">
    <source>
        <dbReference type="EMBL" id="EIL88571.1"/>
    </source>
</evidence>
<keyword evidence="2" id="KW-1185">Reference proteome</keyword>